<dbReference type="AlphaFoldDB" id="A0A7W5DTH1"/>
<dbReference type="Proteomes" id="UP000536179">
    <property type="component" value="Unassembled WGS sequence"/>
</dbReference>
<name>A0A7W5DTH1_9BACT</name>
<gene>
    <name evidence="1" type="ORF">FHS27_000003</name>
</gene>
<sequence>MVKDNVSPNLRPNSTKENFIATTLFAIFQTEYQSVSESVLGT</sequence>
<organism evidence="1 2">
    <name type="scientific">Aporhodopirellula rubra</name>
    <dbReference type="NCBI Taxonomy" id="980271"/>
    <lineage>
        <taxon>Bacteria</taxon>
        <taxon>Pseudomonadati</taxon>
        <taxon>Planctomycetota</taxon>
        <taxon>Planctomycetia</taxon>
        <taxon>Pirellulales</taxon>
        <taxon>Pirellulaceae</taxon>
        <taxon>Aporhodopirellula</taxon>
    </lineage>
</organism>
<dbReference type="EMBL" id="JACHXU010000001">
    <property type="protein sequence ID" value="MBB3204239.1"/>
    <property type="molecule type" value="Genomic_DNA"/>
</dbReference>
<evidence type="ECO:0000313" key="1">
    <source>
        <dbReference type="EMBL" id="MBB3204239.1"/>
    </source>
</evidence>
<comment type="caution">
    <text evidence="1">The sequence shown here is derived from an EMBL/GenBank/DDBJ whole genome shotgun (WGS) entry which is preliminary data.</text>
</comment>
<reference evidence="1 2" key="1">
    <citation type="submission" date="2020-08" db="EMBL/GenBank/DDBJ databases">
        <title>Genomic Encyclopedia of Type Strains, Phase III (KMG-III): the genomes of soil and plant-associated and newly described type strains.</title>
        <authorList>
            <person name="Whitman W."/>
        </authorList>
    </citation>
    <scope>NUCLEOTIDE SEQUENCE [LARGE SCALE GENOMIC DNA]</scope>
    <source>
        <strain evidence="1 2">CECT 8075</strain>
    </source>
</reference>
<protein>
    <submittedName>
        <fullName evidence="1">Uncharacterized protein</fullName>
    </submittedName>
</protein>
<accession>A0A7W5DTH1</accession>
<keyword evidence="2" id="KW-1185">Reference proteome</keyword>
<proteinExistence type="predicted"/>
<evidence type="ECO:0000313" key="2">
    <source>
        <dbReference type="Proteomes" id="UP000536179"/>
    </source>
</evidence>